<keyword evidence="1 2" id="KW-0732">Signal</keyword>
<feature type="signal peptide" evidence="2">
    <location>
        <begin position="1"/>
        <end position="21"/>
    </location>
</feature>
<name>A0ABW3D2L0_9FLAO</name>
<gene>
    <name evidence="4" type="ORF">ACFQ1M_13565</name>
</gene>
<evidence type="ECO:0000256" key="2">
    <source>
        <dbReference type="SAM" id="SignalP"/>
    </source>
</evidence>
<evidence type="ECO:0000256" key="1">
    <source>
        <dbReference type="ARBA" id="ARBA00022729"/>
    </source>
</evidence>
<feature type="domain" description="Secretion system C-terminal sorting" evidence="3">
    <location>
        <begin position="537"/>
        <end position="608"/>
    </location>
</feature>
<dbReference type="InterPro" id="IPR026444">
    <property type="entry name" value="Secre_tail"/>
</dbReference>
<dbReference type="EMBL" id="JBHTJH010000017">
    <property type="protein sequence ID" value="MFD0863236.1"/>
    <property type="molecule type" value="Genomic_DNA"/>
</dbReference>
<reference evidence="5" key="1">
    <citation type="journal article" date="2019" name="Int. J. Syst. Evol. Microbiol.">
        <title>The Global Catalogue of Microorganisms (GCM) 10K type strain sequencing project: providing services to taxonomists for standard genome sequencing and annotation.</title>
        <authorList>
            <consortium name="The Broad Institute Genomics Platform"/>
            <consortium name="The Broad Institute Genome Sequencing Center for Infectious Disease"/>
            <person name="Wu L."/>
            <person name="Ma J."/>
        </authorList>
    </citation>
    <scope>NUCLEOTIDE SEQUENCE [LARGE SCALE GENOMIC DNA]</scope>
    <source>
        <strain evidence="5">CCUG 62952</strain>
    </source>
</reference>
<protein>
    <submittedName>
        <fullName evidence="4">T9SS type A sorting domain-containing protein</fullName>
    </submittedName>
</protein>
<feature type="chain" id="PRO_5045418570" evidence="2">
    <location>
        <begin position="22"/>
        <end position="611"/>
    </location>
</feature>
<sequence length="611" mass="67709">MKHLKTLSMIIAFLTATTMTAQWVVTPSTAVSSYSQPNWKVDADLNDNYMAITYGNQNPSTSPGGTGTFLKVFNASNTPITGDIAVFNMGFNVSRVKISATNFIYVLGTNSYSPTTKLVLKKFNTSGTLLGTVIVNHSIGGAMFDLALADNGDALVSLFEGDNIRVRSYDGNLVYKGVINIASGITHYHLPSYNLRSQFIDFNAGKFIVGYSRGSHSSLTSYIKKYSYNTSNPALSSLQNTYPFAGGFIRKNLESNNSHQVALRANGDIFYVNGISGVKRISGATTYNVYGNTKTKVNVDANDNLLISWTDNARAKARLYNSSNGFVHYYQEDGNINGSWAPAFHDCKFVLAGDKSNQGTNYHTNRKAHYQVFNCSDCEAGGPATADFEFRFPNQVSQLPSLYGPQDVTELCLVDRLWVDGTPSCNEDGYFVEITEFNLMTWTDTLVLYSGWVCTGCTAPNNIDIASFLPAGYQLRPNRIYKFKLAVGSPWDSTHKFFQISCCRRQIVELEEEAVEIALPRERGEAVIANEELAIKVFPNPAKDVLTIDLSKEDMVGEAEISIKNFTGRQLYAAKTKEQRQQINISKWIKGIYLCTVKVNDVEQTFKIVKE</sequence>
<proteinExistence type="predicted"/>
<organism evidence="4 5">
    <name type="scientific">Sungkyunkwania multivorans</name>
    <dbReference type="NCBI Taxonomy" id="1173618"/>
    <lineage>
        <taxon>Bacteria</taxon>
        <taxon>Pseudomonadati</taxon>
        <taxon>Bacteroidota</taxon>
        <taxon>Flavobacteriia</taxon>
        <taxon>Flavobacteriales</taxon>
        <taxon>Flavobacteriaceae</taxon>
        <taxon>Sungkyunkwania</taxon>
    </lineage>
</organism>
<evidence type="ECO:0000313" key="4">
    <source>
        <dbReference type="EMBL" id="MFD0863236.1"/>
    </source>
</evidence>
<evidence type="ECO:0000313" key="5">
    <source>
        <dbReference type="Proteomes" id="UP001596978"/>
    </source>
</evidence>
<dbReference type="RefSeq" id="WP_386409092.1">
    <property type="nucleotide sequence ID" value="NZ_JBHTJH010000017.1"/>
</dbReference>
<evidence type="ECO:0000259" key="3">
    <source>
        <dbReference type="Pfam" id="PF18962"/>
    </source>
</evidence>
<keyword evidence="5" id="KW-1185">Reference proteome</keyword>
<accession>A0ABW3D2L0</accession>
<dbReference type="NCBIfam" id="TIGR04183">
    <property type="entry name" value="Por_Secre_tail"/>
    <property type="match status" value="1"/>
</dbReference>
<dbReference type="Pfam" id="PF18962">
    <property type="entry name" value="Por_Secre_tail"/>
    <property type="match status" value="1"/>
</dbReference>
<dbReference type="Proteomes" id="UP001596978">
    <property type="component" value="Unassembled WGS sequence"/>
</dbReference>
<comment type="caution">
    <text evidence="4">The sequence shown here is derived from an EMBL/GenBank/DDBJ whole genome shotgun (WGS) entry which is preliminary data.</text>
</comment>